<evidence type="ECO:0000313" key="2">
    <source>
        <dbReference type="EMBL" id="KMV19642.1"/>
    </source>
</evidence>
<organism evidence="2 3">
    <name type="scientific">Mycolicibacterium conceptionense</name>
    <dbReference type="NCBI Taxonomy" id="451644"/>
    <lineage>
        <taxon>Bacteria</taxon>
        <taxon>Bacillati</taxon>
        <taxon>Actinomycetota</taxon>
        <taxon>Actinomycetes</taxon>
        <taxon>Mycobacteriales</taxon>
        <taxon>Mycobacteriaceae</taxon>
        <taxon>Mycolicibacterium</taxon>
    </lineage>
</organism>
<sequence length="59" mass="6942">MEHRWRNSIPRELAGELQNRETPEATRTIAWLAAHENDGELWDRIGDLLDDIERMAGER</sequence>
<accession>A0A0J8UFE0</accession>
<feature type="region of interest" description="Disordered" evidence="1">
    <location>
        <begin position="1"/>
        <end position="22"/>
    </location>
</feature>
<proteinExistence type="predicted"/>
<evidence type="ECO:0000313" key="3">
    <source>
        <dbReference type="Proteomes" id="UP000037594"/>
    </source>
</evidence>
<dbReference type="OrthoDB" id="4189852at2"/>
<dbReference type="RefSeq" id="WP_048895585.1">
    <property type="nucleotide sequence ID" value="NZ_LFOD01000003.1"/>
</dbReference>
<name>A0A0J8UFE0_9MYCO</name>
<protein>
    <submittedName>
        <fullName evidence="2">Uncharacterized protein</fullName>
    </submittedName>
</protein>
<comment type="caution">
    <text evidence="2">The sequence shown here is derived from an EMBL/GenBank/DDBJ whole genome shotgun (WGS) entry which is preliminary data.</text>
</comment>
<dbReference type="EMBL" id="LFOD01000003">
    <property type="protein sequence ID" value="KMV19642.1"/>
    <property type="molecule type" value="Genomic_DNA"/>
</dbReference>
<gene>
    <name evidence="2" type="ORF">ACT17_06280</name>
</gene>
<evidence type="ECO:0000256" key="1">
    <source>
        <dbReference type="SAM" id="MobiDB-lite"/>
    </source>
</evidence>
<reference evidence="2 3" key="1">
    <citation type="submission" date="2015-06" db="EMBL/GenBank/DDBJ databases">
        <title>Genome sequence of Mycobacterium conceptionense strain MLE.</title>
        <authorList>
            <person name="Greninger A.L."/>
            <person name="Cunningham G."/>
            <person name="Chiu C.Y."/>
            <person name="Miller S."/>
        </authorList>
    </citation>
    <scope>NUCLEOTIDE SEQUENCE [LARGE SCALE GENOMIC DNA]</scope>
    <source>
        <strain evidence="2 3">MLE</strain>
    </source>
</reference>
<dbReference type="Proteomes" id="UP000037594">
    <property type="component" value="Unassembled WGS sequence"/>
</dbReference>
<dbReference type="AlphaFoldDB" id="A0A0J8UFE0"/>
<dbReference type="PATRIC" id="fig|451644.5.peg.1280"/>